<dbReference type="InterPro" id="IPR043129">
    <property type="entry name" value="ATPase_NBD"/>
</dbReference>
<dbReference type="PANTHER" id="PTHR18964">
    <property type="entry name" value="ROK (REPRESSOR, ORF, KINASE) FAMILY"/>
    <property type="match status" value="1"/>
</dbReference>
<name>A0A810N8X3_9ACTN</name>
<feature type="domain" description="HTH marR-type" evidence="2">
    <location>
        <begin position="24"/>
        <end position="65"/>
    </location>
</feature>
<dbReference type="PANTHER" id="PTHR18964:SF149">
    <property type="entry name" value="BIFUNCTIONAL UDP-N-ACETYLGLUCOSAMINE 2-EPIMERASE_N-ACETYLMANNOSAMINE KINASE"/>
    <property type="match status" value="1"/>
</dbReference>
<organism evidence="3 4">
    <name type="scientific">Polymorphospora rubra</name>
    <dbReference type="NCBI Taxonomy" id="338584"/>
    <lineage>
        <taxon>Bacteria</taxon>
        <taxon>Bacillati</taxon>
        <taxon>Actinomycetota</taxon>
        <taxon>Actinomycetes</taxon>
        <taxon>Micromonosporales</taxon>
        <taxon>Micromonosporaceae</taxon>
        <taxon>Polymorphospora</taxon>
    </lineage>
</organism>
<dbReference type="InterPro" id="IPR036390">
    <property type="entry name" value="WH_DNA-bd_sf"/>
</dbReference>
<dbReference type="Pfam" id="PF00480">
    <property type="entry name" value="ROK"/>
    <property type="match status" value="1"/>
</dbReference>
<protein>
    <submittedName>
        <fullName evidence="3">Xylose repressor</fullName>
    </submittedName>
</protein>
<dbReference type="Proteomes" id="UP000680866">
    <property type="component" value="Chromosome"/>
</dbReference>
<dbReference type="GO" id="GO:0006355">
    <property type="term" value="P:regulation of DNA-templated transcription"/>
    <property type="evidence" value="ECO:0007669"/>
    <property type="project" value="InterPro"/>
</dbReference>
<dbReference type="Pfam" id="PF12802">
    <property type="entry name" value="MarR_2"/>
    <property type="match status" value="1"/>
</dbReference>
<dbReference type="SUPFAM" id="SSF46785">
    <property type="entry name" value="Winged helix' DNA-binding domain"/>
    <property type="match status" value="1"/>
</dbReference>
<gene>
    <name evidence="3" type="ORF">Prubr_56000</name>
</gene>
<evidence type="ECO:0000259" key="2">
    <source>
        <dbReference type="Pfam" id="PF12802"/>
    </source>
</evidence>
<evidence type="ECO:0000313" key="4">
    <source>
        <dbReference type="Proteomes" id="UP000680866"/>
    </source>
</evidence>
<dbReference type="AlphaFoldDB" id="A0A810N8X3"/>
<sequence length="404" mass="41207">MIGTRGAAQAADLTDVRTTNLTVVLRYVRAHAPCSRADIAASTGLNKATVSSLVTDLLERRLLRETGLVANRIGRPATMLTLESRPYAAVGIEVAADHMTAVAIDLAGERLLSWRRASPLTGPPGKAVAAVAALAGRVVGKVTGQGRQILGLTVAVPGLVAADDTVRFAPHVGWPELDLRAQLVKALRRPAYDVAVDNDANLAALAEQRDGGYADIPDLVHLLGGVGVGAGIIVEGRPLRGGHGRAGQIGHLQLDPGGPECGCGRRGCLDAYVGLPALVRRALPDTAADGPVVDYAPEIERIVALAGAGDATVTGALVEAGARLGHAVATLLDLLDPRVVLLGGSFAPLAPWLLPTVEAEVGARVTIPDAGRIAVSTLGPGAAAVGGAARALDRVEAGHLPALP</sequence>
<dbReference type="KEGG" id="pry:Prubr_56000"/>
<reference evidence="3" key="1">
    <citation type="submission" date="2020-08" db="EMBL/GenBank/DDBJ databases">
        <title>Whole genome shotgun sequence of Polymorphospora rubra NBRC 101157.</title>
        <authorList>
            <person name="Komaki H."/>
            <person name="Tamura T."/>
        </authorList>
    </citation>
    <scope>NUCLEOTIDE SEQUENCE</scope>
    <source>
        <strain evidence="3">NBRC 101157</strain>
    </source>
</reference>
<comment type="similarity">
    <text evidence="1">Belongs to the ROK (NagC/XylR) family.</text>
</comment>
<dbReference type="InterPro" id="IPR000600">
    <property type="entry name" value="ROK"/>
</dbReference>
<dbReference type="InterPro" id="IPR000835">
    <property type="entry name" value="HTH_MarR-typ"/>
</dbReference>
<dbReference type="InterPro" id="IPR036388">
    <property type="entry name" value="WH-like_DNA-bd_sf"/>
</dbReference>
<evidence type="ECO:0000313" key="3">
    <source>
        <dbReference type="EMBL" id="BCJ68579.1"/>
    </source>
</evidence>
<accession>A0A810N8X3</accession>
<dbReference type="Gene3D" id="3.30.420.40">
    <property type="match status" value="2"/>
</dbReference>
<dbReference type="EMBL" id="AP023359">
    <property type="protein sequence ID" value="BCJ68579.1"/>
    <property type="molecule type" value="Genomic_DNA"/>
</dbReference>
<dbReference type="Gene3D" id="1.10.10.10">
    <property type="entry name" value="Winged helix-like DNA-binding domain superfamily/Winged helix DNA-binding domain"/>
    <property type="match status" value="1"/>
</dbReference>
<proteinExistence type="inferred from homology"/>
<dbReference type="SUPFAM" id="SSF53067">
    <property type="entry name" value="Actin-like ATPase domain"/>
    <property type="match status" value="1"/>
</dbReference>
<dbReference type="GO" id="GO:0003677">
    <property type="term" value="F:DNA binding"/>
    <property type="evidence" value="ECO:0007669"/>
    <property type="project" value="InterPro"/>
</dbReference>
<keyword evidence="4" id="KW-1185">Reference proteome</keyword>
<evidence type="ECO:0000256" key="1">
    <source>
        <dbReference type="ARBA" id="ARBA00006479"/>
    </source>
</evidence>